<evidence type="ECO:0000313" key="10">
    <source>
        <dbReference type="Proteomes" id="UP000005695"/>
    </source>
</evidence>
<evidence type="ECO:0000256" key="1">
    <source>
        <dbReference type="ARBA" id="ARBA00004651"/>
    </source>
</evidence>
<dbReference type="EMBL" id="AAEW02000003">
    <property type="protein sequence ID" value="EAT16833.1"/>
    <property type="molecule type" value="Genomic_DNA"/>
</dbReference>
<keyword evidence="10" id="KW-1185">Reference proteome</keyword>
<dbReference type="PANTHER" id="PTHR30472:SF70">
    <property type="entry name" value="MOLYBDATE IMPORT SYSTEM PERMEASE PROTEIN MOLB"/>
    <property type="match status" value="1"/>
</dbReference>
<feature type="transmembrane region" description="Helical" evidence="8">
    <location>
        <begin position="150"/>
        <end position="170"/>
    </location>
</feature>
<evidence type="ECO:0000256" key="2">
    <source>
        <dbReference type="ARBA" id="ARBA00007935"/>
    </source>
</evidence>
<evidence type="ECO:0000256" key="6">
    <source>
        <dbReference type="ARBA" id="ARBA00022989"/>
    </source>
</evidence>
<proteinExistence type="inferred from homology"/>
<dbReference type="RefSeq" id="WP_005998295.1">
    <property type="nucleotide sequence ID" value="NZ_AAEW02000003.1"/>
</dbReference>
<dbReference type="GO" id="GO:0005886">
    <property type="term" value="C:plasma membrane"/>
    <property type="evidence" value="ECO:0007669"/>
    <property type="project" value="UniProtKB-SubCell"/>
</dbReference>
<protein>
    <submittedName>
        <fullName evidence="9">Transport system permease protein</fullName>
    </submittedName>
</protein>
<organism evidence="9 10">
    <name type="scientific">Desulfuromonas acetoxidans (strain DSM 684 / 11070)</name>
    <dbReference type="NCBI Taxonomy" id="281689"/>
    <lineage>
        <taxon>Bacteria</taxon>
        <taxon>Pseudomonadati</taxon>
        <taxon>Thermodesulfobacteriota</taxon>
        <taxon>Desulfuromonadia</taxon>
        <taxon>Desulfuromonadales</taxon>
        <taxon>Desulfuromonadaceae</taxon>
        <taxon>Desulfuromonas</taxon>
    </lineage>
</organism>
<evidence type="ECO:0000256" key="8">
    <source>
        <dbReference type="SAM" id="Phobius"/>
    </source>
</evidence>
<keyword evidence="3" id="KW-0813">Transport</keyword>
<feature type="transmembrane region" description="Helical" evidence="8">
    <location>
        <begin position="267"/>
        <end position="296"/>
    </location>
</feature>
<reference evidence="9" key="2">
    <citation type="submission" date="2006-05" db="EMBL/GenBank/DDBJ databases">
        <title>Sequencing of the draft genome and assembly of Desulfuromonas acetoxidans DSM 684.</title>
        <authorList>
            <consortium name="US DOE Joint Genome Institute (JGI-PGF)"/>
            <person name="Copeland A."/>
            <person name="Lucas S."/>
            <person name="Lapidus A."/>
            <person name="Barry K."/>
            <person name="Detter J.C."/>
            <person name="Glavina del Rio T."/>
            <person name="Hammon N."/>
            <person name="Israni S."/>
            <person name="Dalin E."/>
            <person name="Tice H."/>
            <person name="Bruce D."/>
            <person name="Pitluck S."/>
            <person name="Richardson P."/>
        </authorList>
    </citation>
    <scope>NUCLEOTIDE SEQUENCE [LARGE SCALE GENOMIC DNA]</scope>
    <source>
        <strain evidence="9">DSM 684</strain>
    </source>
</reference>
<keyword evidence="5 8" id="KW-0812">Transmembrane</keyword>
<keyword evidence="7 8" id="KW-0472">Membrane</keyword>
<evidence type="ECO:0000256" key="7">
    <source>
        <dbReference type="ARBA" id="ARBA00023136"/>
    </source>
</evidence>
<dbReference type="PANTHER" id="PTHR30472">
    <property type="entry name" value="FERRIC ENTEROBACTIN TRANSPORT SYSTEM PERMEASE PROTEIN"/>
    <property type="match status" value="1"/>
</dbReference>
<dbReference type="GO" id="GO:0033214">
    <property type="term" value="P:siderophore-iron import into cell"/>
    <property type="evidence" value="ECO:0007669"/>
    <property type="project" value="TreeGrafter"/>
</dbReference>
<keyword evidence="4" id="KW-1003">Cell membrane</keyword>
<feature type="transmembrane region" description="Helical" evidence="8">
    <location>
        <begin position="31"/>
        <end position="50"/>
    </location>
</feature>
<feature type="transmembrane region" description="Helical" evidence="8">
    <location>
        <begin position="94"/>
        <end position="116"/>
    </location>
</feature>
<feature type="transmembrane region" description="Helical" evidence="8">
    <location>
        <begin position="308"/>
        <end position="326"/>
    </location>
</feature>
<dbReference type="AlphaFoldDB" id="Q1K2P8"/>
<comment type="caution">
    <text evidence="9">The sequence shown here is derived from an EMBL/GenBank/DDBJ whole genome shotgun (WGS) entry which is preliminary data.</text>
</comment>
<feature type="transmembrane region" description="Helical" evidence="8">
    <location>
        <begin position="227"/>
        <end position="247"/>
    </location>
</feature>
<dbReference type="Gene3D" id="1.10.3470.10">
    <property type="entry name" value="ABC transporter involved in vitamin B12 uptake, BtuC"/>
    <property type="match status" value="1"/>
</dbReference>
<accession>Q1K2P8</accession>
<gene>
    <name evidence="9" type="ORF">Dace_2085</name>
</gene>
<name>Q1K2P8_DESA6</name>
<dbReference type="Pfam" id="PF01032">
    <property type="entry name" value="FecCD"/>
    <property type="match status" value="1"/>
</dbReference>
<evidence type="ECO:0000313" key="9">
    <source>
        <dbReference type="EMBL" id="EAT16833.1"/>
    </source>
</evidence>
<reference evidence="9" key="1">
    <citation type="submission" date="2006-05" db="EMBL/GenBank/DDBJ databases">
        <title>Annotation of the draft genome assembly of Desulfuromonas acetoxidans DSM 684.</title>
        <authorList>
            <consortium name="US DOE Joint Genome Institute (JGI-ORNL)"/>
            <person name="Larimer F."/>
            <person name="Land M."/>
            <person name="Hauser L."/>
        </authorList>
    </citation>
    <scope>NUCLEOTIDE SEQUENCE [LARGE SCALE GENOMIC DNA]</scope>
    <source>
        <strain evidence="9">DSM 684</strain>
    </source>
</reference>
<dbReference type="CDD" id="cd06550">
    <property type="entry name" value="TM_ABC_iron-siderophores_like"/>
    <property type="match status" value="1"/>
</dbReference>
<comment type="subcellular location">
    <subcellularLocation>
        <location evidence="1">Cell membrane</location>
        <topology evidence="1">Multi-pass membrane protein</topology>
    </subcellularLocation>
</comment>
<dbReference type="OrthoDB" id="9782305at2"/>
<dbReference type="GO" id="GO:0022857">
    <property type="term" value="F:transmembrane transporter activity"/>
    <property type="evidence" value="ECO:0007669"/>
    <property type="project" value="InterPro"/>
</dbReference>
<dbReference type="SUPFAM" id="SSF81345">
    <property type="entry name" value="ABC transporter involved in vitamin B12 uptake, BtuC"/>
    <property type="match status" value="1"/>
</dbReference>
<sequence>MDTSCSEKWRPLWKRNSTCRRLSWSFNRQQLVFVGLVLVLLVAMQASLLLGKYPVSYDDYTEFARLVITGQSDVARQQFATLYSVIFEIRLPRIIAAVVIGASLSVAGSTFQAMFVNPLVSPGILGVLAGSSFGAALGMVLQLPWLGVQVAAFVFGAAAVATAVMISLIYRNSRSVIILILGGVISSSLFTALLSVLKYSADPYDTLPAIVYWLMGSLSFSDKDTIVLVAGPMLFSVLVLTLMAKYLNALSLGDEEAQSLGLNVRRIKVIAITLATLVSALCVVMAGVIGWIGLIIPHMARLLLGADNRKVLPASALIGALFLLVTDNLSRTLFAHEIPIGILTSLVGIPIFIIVLKHAREGFH</sequence>
<dbReference type="Proteomes" id="UP000005695">
    <property type="component" value="Unassembled WGS sequence"/>
</dbReference>
<dbReference type="InterPro" id="IPR037294">
    <property type="entry name" value="ABC_BtuC-like"/>
</dbReference>
<evidence type="ECO:0000256" key="5">
    <source>
        <dbReference type="ARBA" id="ARBA00022692"/>
    </source>
</evidence>
<evidence type="ECO:0000256" key="3">
    <source>
        <dbReference type="ARBA" id="ARBA00022448"/>
    </source>
</evidence>
<feature type="transmembrane region" description="Helical" evidence="8">
    <location>
        <begin position="123"/>
        <end position="144"/>
    </location>
</feature>
<feature type="transmembrane region" description="Helical" evidence="8">
    <location>
        <begin position="338"/>
        <end position="356"/>
    </location>
</feature>
<evidence type="ECO:0000256" key="4">
    <source>
        <dbReference type="ARBA" id="ARBA00022475"/>
    </source>
</evidence>
<feature type="transmembrane region" description="Helical" evidence="8">
    <location>
        <begin position="177"/>
        <end position="197"/>
    </location>
</feature>
<comment type="similarity">
    <text evidence="2">Belongs to the binding-protein-dependent transport system permease family. FecCD subfamily.</text>
</comment>
<keyword evidence="6 8" id="KW-1133">Transmembrane helix</keyword>
<dbReference type="FunFam" id="1.10.3470.10:FF:000001">
    <property type="entry name" value="Vitamin B12 ABC transporter permease BtuC"/>
    <property type="match status" value="1"/>
</dbReference>
<dbReference type="InterPro" id="IPR000522">
    <property type="entry name" value="ABC_transptr_permease_BtuC"/>
</dbReference>